<dbReference type="EMBL" id="PNIX01000074">
    <property type="protein sequence ID" value="PMP83718.1"/>
    <property type="molecule type" value="Genomic_DNA"/>
</dbReference>
<evidence type="ECO:0000256" key="1">
    <source>
        <dbReference type="ARBA" id="ARBA00023002"/>
    </source>
</evidence>
<dbReference type="Pfam" id="PF00106">
    <property type="entry name" value="adh_short"/>
    <property type="match status" value="1"/>
</dbReference>
<name>A0A2J6X8W1_9BACT</name>
<feature type="non-terminal residue" evidence="2">
    <location>
        <position position="176"/>
    </location>
</feature>
<evidence type="ECO:0000313" key="3">
    <source>
        <dbReference type="Proteomes" id="UP000236910"/>
    </source>
</evidence>
<dbReference type="AlphaFoldDB" id="A0A2J6X8W1"/>
<organism evidence="2 3">
    <name type="scientific">Caldisericum exile</name>
    <dbReference type="NCBI Taxonomy" id="693075"/>
    <lineage>
        <taxon>Bacteria</taxon>
        <taxon>Pseudomonadati</taxon>
        <taxon>Caldisericota/Cryosericota group</taxon>
        <taxon>Caldisericota</taxon>
        <taxon>Caldisericia</taxon>
        <taxon>Caldisericales</taxon>
        <taxon>Caldisericaceae</taxon>
        <taxon>Caldisericum</taxon>
    </lineage>
</organism>
<dbReference type="PANTHER" id="PTHR43157">
    <property type="entry name" value="PHOSPHATIDYLINOSITOL-GLYCAN BIOSYNTHESIS CLASS F PROTEIN-RELATED"/>
    <property type="match status" value="1"/>
</dbReference>
<sequence length="176" mass="19815">MDWDISTKKVLITGATSGIGKATLIDLAKSKAFVIFTARDKNKALTVLKEAKELSKNENIEFFEVDLSSFKSILDFLKRFKEKHNKLDILINNAGTWNMRLALTEDGIEKTFMVNYLAPFYITHSLLPLLSEGSPSRIINVSSAMHKGGKINLDDLESRNHYNGIQSYSNSKLMIL</sequence>
<protein>
    <submittedName>
        <fullName evidence="2">Short-chain dehydrogenase</fullName>
    </submittedName>
</protein>
<gene>
    <name evidence="2" type="ORF">C0175_01260</name>
</gene>
<keyword evidence="1" id="KW-0560">Oxidoreductase</keyword>
<accession>A0A2J6X8W1</accession>
<dbReference type="PRINTS" id="PR00080">
    <property type="entry name" value="SDRFAMILY"/>
</dbReference>
<dbReference type="InterPro" id="IPR002347">
    <property type="entry name" value="SDR_fam"/>
</dbReference>
<dbReference type="SUPFAM" id="SSF51735">
    <property type="entry name" value="NAD(P)-binding Rossmann-fold domains"/>
    <property type="match status" value="1"/>
</dbReference>
<comment type="caution">
    <text evidence="2">The sequence shown here is derived from an EMBL/GenBank/DDBJ whole genome shotgun (WGS) entry which is preliminary data.</text>
</comment>
<dbReference type="PRINTS" id="PR00081">
    <property type="entry name" value="GDHRDH"/>
</dbReference>
<dbReference type="Proteomes" id="UP000236910">
    <property type="component" value="Unassembled WGS sequence"/>
</dbReference>
<dbReference type="Gene3D" id="3.40.50.720">
    <property type="entry name" value="NAD(P)-binding Rossmann-like Domain"/>
    <property type="match status" value="1"/>
</dbReference>
<dbReference type="PANTHER" id="PTHR43157:SF31">
    <property type="entry name" value="PHOSPHATIDYLINOSITOL-GLYCAN BIOSYNTHESIS CLASS F PROTEIN"/>
    <property type="match status" value="1"/>
</dbReference>
<dbReference type="InterPro" id="IPR036291">
    <property type="entry name" value="NAD(P)-bd_dom_sf"/>
</dbReference>
<reference evidence="2 3" key="1">
    <citation type="submission" date="2018-01" db="EMBL/GenBank/DDBJ databases">
        <title>Metagenomic assembled genomes from two thermal pools in the Uzon Caldera, Kamchatka, Russia.</title>
        <authorList>
            <person name="Wilkins L."/>
            <person name="Ettinger C."/>
        </authorList>
    </citation>
    <scope>NUCLEOTIDE SEQUENCE [LARGE SCALE GENOMIC DNA]</scope>
    <source>
        <strain evidence="2">ARK-10</strain>
    </source>
</reference>
<evidence type="ECO:0000313" key="2">
    <source>
        <dbReference type="EMBL" id="PMP83718.1"/>
    </source>
</evidence>
<dbReference type="GO" id="GO:0016491">
    <property type="term" value="F:oxidoreductase activity"/>
    <property type="evidence" value="ECO:0007669"/>
    <property type="project" value="UniProtKB-KW"/>
</dbReference>
<proteinExistence type="predicted"/>